<feature type="compositionally biased region" description="Pro residues" evidence="2">
    <location>
        <begin position="24"/>
        <end position="36"/>
    </location>
</feature>
<feature type="region of interest" description="Disordered" evidence="2">
    <location>
        <begin position="82"/>
        <end position="146"/>
    </location>
</feature>
<proteinExistence type="predicted"/>
<accession>A0AAN8EE23</accession>
<keyword evidence="1" id="KW-0175">Coiled coil</keyword>
<feature type="region of interest" description="Disordered" evidence="2">
    <location>
        <begin position="1"/>
        <end position="56"/>
    </location>
</feature>
<evidence type="ECO:0000256" key="1">
    <source>
        <dbReference type="SAM" id="Coils"/>
    </source>
</evidence>
<feature type="region of interest" description="Disordered" evidence="2">
    <location>
        <begin position="192"/>
        <end position="220"/>
    </location>
</feature>
<keyword evidence="4" id="KW-1185">Reference proteome</keyword>
<protein>
    <submittedName>
        <fullName evidence="3">Uncharacterized protein</fullName>
    </submittedName>
</protein>
<feature type="compositionally biased region" description="Basic and acidic residues" evidence="2">
    <location>
        <begin position="46"/>
        <end position="56"/>
    </location>
</feature>
<evidence type="ECO:0000313" key="4">
    <source>
        <dbReference type="Proteomes" id="UP001316803"/>
    </source>
</evidence>
<gene>
    <name evidence="3" type="ORF">OHC33_009636</name>
</gene>
<evidence type="ECO:0000313" key="3">
    <source>
        <dbReference type="EMBL" id="KAK5949283.1"/>
    </source>
</evidence>
<feature type="compositionally biased region" description="Pro residues" evidence="2">
    <location>
        <begin position="103"/>
        <end position="116"/>
    </location>
</feature>
<feature type="compositionally biased region" description="Basic and acidic residues" evidence="2">
    <location>
        <begin position="192"/>
        <end position="209"/>
    </location>
</feature>
<comment type="caution">
    <text evidence="3">The sequence shown here is derived from an EMBL/GenBank/DDBJ whole genome shotgun (WGS) entry which is preliminary data.</text>
</comment>
<dbReference type="Proteomes" id="UP001316803">
    <property type="component" value="Unassembled WGS sequence"/>
</dbReference>
<evidence type="ECO:0000256" key="2">
    <source>
        <dbReference type="SAM" id="MobiDB-lite"/>
    </source>
</evidence>
<dbReference type="AlphaFoldDB" id="A0AAN8EE23"/>
<feature type="coiled-coil region" evidence="1">
    <location>
        <begin position="264"/>
        <end position="351"/>
    </location>
</feature>
<reference evidence="3 4" key="1">
    <citation type="submission" date="2022-12" db="EMBL/GenBank/DDBJ databases">
        <title>Genomic features and morphological characterization of a novel Knufia sp. strain isolated from spacecraft assembly facility.</title>
        <authorList>
            <person name="Teixeira M."/>
            <person name="Chander A.M."/>
            <person name="Stajich J.E."/>
            <person name="Venkateswaran K."/>
        </authorList>
    </citation>
    <scope>NUCLEOTIDE SEQUENCE [LARGE SCALE GENOMIC DNA]</scope>
    <source>
        <strain evidence="3 4">FJI-L2-BK-P2</strain>
    </source>
</reference>
<name>A0AAN8EE23_9EURO</name>
<organism evidence="3 4">
    <name type="scientific">Knufia fluminis</name>
    <dbReference type="NCBI Taxonomy" id="191047"/>
    <lineage>
        <taxon>Eukaryota</taxon>
        <taxon>Fungi</taxon>
        <taxon>Dikarya</taxon>
        <taxon>Ascomycota</taxon>
        <taxon>Pezizomycotina</taxon>
        <taxon>Eurotiomycetes</taxon>
        <taxon>Chaetothyriomycetidae</taxon>
        <taxon>Chaetothyriales</taxon>
        <taxon>Trichomeriaceae</taxon>
        <taxon>Knufia</taxon>
    </lineage>
</organism>
<sequence>MSLPSSPSKAHKRSFSAACGHDTSPPPVRSRDPLPPQSEVVPQFIRDTRKVDGRFRHQKNEIRAKCHLNAGFDAALTGSGLTSGAPKSSNQPSLFQTSLSQPPTNPSQPGSVPPTSNPLQSGPVQSTTDLLQSGSVPQPTNLSSSDHHATFTEEATDQGVHDLKAQLQEERKRRRHVEMELRILKEKSASLESEKDTFSGKRQMTDEQRNNNNTVDNARRGGDTCQIKFATWKAASGKEVKILAKGLQQVNEALGVMKQGYARNDDLSKENIKLVFEVARLERKLECANLDLATCTSDLNDTVTHYKDAVAKNNTLNKKYDNLKATMKQKAKDWDKERKDLTKRIVRQEQIDQNSNLAMQLAAAMDTNANSRAHIAYLKKLVGDMLVSVTEDVRKKHIETARALHVDFISAPLPAAKFTDALHVEETLETAAKNKAKLKSMSKGKNPLHKELSKDFREGCYEAVLKAKTAYMASNKENGGRGARRSRRAKGKYYLAGDRIDYVEVTLEADGFTPENPEDVLQEMQHGIIYGMRGQTKYVANKPCPEYDPQGEAWRYDMIAVIQELGKQEETERAESLSWANDIIEEAVVVPWKRYRLKDLSNDHSAEPRYHTWVLKGSGGEPVKDR</sequence>
<dbReference type="EMBL" id="JAKLMC020000037">
    <property type="protein sequence ID" value="KAK5949283.1"/>
    <property type="molecule type" value="Genomic_DNA"/>
</dbReference>
<feature type="compositionally biased region" description="Polar residues" evidence="2">
    <location>
        <begin position="117"/>
        <end position="144"/>
    </location>
</feature>
<feature type="compositionally biased region" description="Polar residues" evidence="2">
    <location>
        <begin position="82"/>
        <end position="102"/>
    </location>
</feature>